<keyword evidence="3" id="KW-0464">Manganese</keyword>
<evidence type="ECO:0000256" key="3">
    <source>
        <dbReference type="ARBA" id="ARBA00023211"/>
    </source>
</evidence>
<proteinExistence type="inferred from homology"/>
<protein>
    <submittedName>
        <fullName evidence="5">Arginase</fullName>
    </submittedName>
</protein>
<dbReference type="InterPro" id="IPR023696">
    <property type="entry name" value="Ureohydrolase_dom_sf"/>
</dbReference>
<dbReference type="OrthoDB" id="9789727at2"/>
<dbReference type="InterPro" id="IPR006035">
    <property type="entry name" value="Ureohydrolase"/>
</dbReference>
<dbReference type="PANTHER" id="PTHR43782:SF3">
    <property type="entry name" value="ARGINASE"/>
    <property type="match status" value="1"/>
</dbReference>
<reference evidence="5 6" key="1">
    <citation type="submission" date="2019-11" db="EMBL/GenBank/DDBJ databases">
        <title>Comparative genomics of hydrocarbon-degrading Desulfosarcina strains.</title>
        <authorList>
            <person name="Watanabe M."/>
            <person name="Kojima H."/>
            <person name="Fukui M."/>
        </authorList>
    </citation>
    <scope>NUCLEOTIDE SEQUENCE [LARGE SCALE GENOMIC DNA]</scope>
    <source>
        <strain evidence="5 6">PL12</strain>
    </source>
</reference>
<keyword evidence="6" id="KW-1185">Reference proteome</keyword>
<comment type="similarity">
    <text evidence="4">Belongs to the arginase family.</text>
</comment>
<dbReference type="GO" id="GO:0005829">
    <property type="term" value="C:cytosol"/>
    <property type="evidence" value="ECO:0007669"/>
    <property type="project" value="TreeGrafter"/>
</dbReference>
<dbReference type="Gene3D" id="3.40.800.10">
    <property type="entry name" value="Ureohydrolase domain"/>
    <property type="match status" value="1"/>
</dbReference>
<evidence type="ECO:0000256" key="2">
    <source>
        <dbReference type="ARBA" id="ARBA00022801"/>
    </source>
</evidence>
<dbReference type="EMBL" id="AP021874">
    <property type="protein sequence ID" value="BBO66941.1"/>
    <property type="molecule type" value="Genomic_DNA"/>
</dbReference>
<dbReference type="CDD" id="cd09999">
    <property type="entry name" value="Arginase-like_1"/>
    <property type="match status" value="1"/>
</dbReference>
<keyword evidence="2" id="KW-0378">Hydrolase</keyword>
<dbReference type="Proteomes" id="UP000427906">
    <property type="component" value="Chromosome"/>
</dbReference>
<keyword evidence="1" id="KW-0479">Metal-binding</keyword>
<dbReference type="Pfam" id="PF00491">
    <property type="entry name" value="Arginase"/>
    <property type="match status" value="1"/>
</dbReference>
<dbReference type="KEGG" id="dalk:DSCA_08710"/>
<gene>
    <name evidence="5" type="ORF">DSCA_08710</name>
</gene>
<dbReference type="PRINTS" id="PR00116">
    <property type="entry name" value="ARGINASE"/>
</dbReference>
<name>A0A5K7YJI9_9BACT</name>
<dbReference type="AlphaFoldDB" id="A0A5K7YJI9"/>
<dbReference type="SUPFAM" id="SSF52768">
    <property type="entry name" value="Arginase/deacetylase"/>
    <property type="match status" value="1"/>
</dbReference>
<evidence type="ECO:0000256" key="1">
    <source>
        <dbReference type="ARBA" id="ARBA00022723"/>
    </source>
</evidence>
<dbReference type="GO" id="GO:0004053">
    <property type="term" value="F:arginase activity"/>
    <property type="evidence" value="ECO:0007669"/>
    <property type="project" value="TreeGrafter"/>
</dbReference>
<dbReference type="PROSITE" id="PS51409">
    <property type="entry name" value="ARGINASE_2"/>
    <property type="match status" value="1"/>
</dbReference>
<dbReference type="PANTHER" id="PTHR43782">
    <property type="entry name" value="ARGINASE"/>
    <property type="match status" value="1"/>
</dbReference>
<dbReference type="GO" id="GO:0030145">
    <property type="term" value="F:manganese ion binding"/>
    <property type="evidence" value="ECO:0007669"/>
    <property type="project" value="TreeGrafter"/>
</dbReference>
<organism evidence="5 6">
    <name type="scientific">Desulfosarcina alkanivorans</name>
    <dbReference type="NCBI Taxonomy" id="571177"/>
    <lineage>
        <taxon>Bacteria</taxon>
        <taxon>Pseudomonadati</taxon>
        <taxon>Thermodesulfobacteriota</taxon>
        <taxon>Desulfobacteria</taxon>
        <taxon>Desulfobacterales</taxon>
        <taxon>Desulfosarcinaceae</taxon>
        <taxon>Desulfosarcina</taxon>
    </lineage>
</organism>
<sequence>MAGLLQKGGHGVEVVCLQTEADPMNPVKTAFDVNRLLARQVRAALDDEKFPLVLAGNCNHCVGTIAGIQRADLGVVWFDAHGNFNTPETSTSGYLDGMALALTAGDCWQGLLDTIPGFIPVAGNRMVHIGARDLDAREVARFSDCGASLVDPAALQALGVRRGLEPALRRLRRHTDRVYVHVDMDIVEPGEARSKAFAPDGGLTVAQVVAALQAIGETFTIQAAAIAACDPDADRQGRAISAGMTFAQALAPETG</sequence>
<evidence type="ECO:0000256" key="4">
    <source>
        <dbReference type="PROSITE-ProRule" id="PRU00742"/>
    </source>
</evidence>
<evidence type="ECO:0000313" key="5">
    <source>
        <dbReference type="EMBL" id="BBO66941.1"/>
    </source>
</evidence>
<accession>A0A5K7YJI9</accession>
<evidence type="ECO:0000313" key="6">
    <source>
        <dbReference type="Proteomes" id="UP000427906"/>
    </source>
</evidence>